<name>A0A8C2WXH7_CYCLU</name>
<organism evidence="17 18">
    <name type="scientific">Cyclopterus lumpus</name>
    <name type="common">Lumpsucker</name>
    <dbReference type="NCBI Taxonomy" id="8103"/>
    <lineage>
        <taxon>Eukaryota</taxon>
        <taxon>Metazoa</taxon>
        <taxon>Chordata</taxon>
        <taxon>Craniata</taxon>
        <taxon>Vertebrata</taxon>
        <taxon>Euteleostomi</taxon>
        <taxon>Actinopterygii</taxon>
        <taxon>Neopterygii</taxon>
        <taxon>Teleostei</taxon>
        <taxon>Neoteleostei</taxon>
        <taxon>Acanthomorphata</taxon>
        <taxon>Eupercaria</taxon>
        <taxon>Perciformes</taxon>
        <taxon>Cottioidei</taxon>
        <taxon>Cottales</taxon>
        <taxon>Cyclopteridae</taxon>
        <taxon>Cyclopterus</taxon>
    </lineage>
</organism>
<comment type="PTM">
    <text evidence="14">Proteolytically cleaved before the transmembrane segment to yield the secreted ectodomain incorporated in the zona pellucida.</text>
</comment>
<dbReference type="InterPro" id="IPR001507">
    <property type="entry name" value="ZP_dom"/>
</dbReference>
<keyword evidence="7 14" id="KW-0165">Cleavage on pair of basic residues</keyword>
<evidence type="ECO:0000256" key="11">
    <source>
        <dbReference type="ARBA" id="ARBA00023136"/>
    </source>
</evidence>
<dbReference type="GO" id="GO:0035805">
    <property type="term" value="C:egg coat"/>
    <property type="evidence" value="ECO:0007669"/>
    <property type="project" value="UniProtKB-SubCell"/>
</dbReference>
<dbReference type="InterPro" id="IPR055355">
    <property type="entry name" value="ZP-C"/>
</dbReference>
<dbReference type="AlphaFoldDB" id="A0A8C2WXH7"/>
<feature type="domain" description="ZP" evidence="16">
    <location>
        <begin position="64"/>
        <end position="309"/>
    </location>
</feature>
<dbReference type="GO" id="GO:0007339">
    <property type="term" value="P:binding of sperm to zona pellucida"/>
    <property type="evidence" value="ECO:0007669"/>
    <property type="project" value="UniProtKB-UniRule"/>
</dbReference>
<keyword evidence="8" id="KW-0812">Transmembrane</keyword>
<keyword evidence="10" id="KW-1133">Transmembrane helix</keyword>
<dbReference type="PROSITE" id="PS51034">
    <property type="entry name" value="ZP_2"/>
    <property type="match status" value="1"/>
</dbReference>
<dbReference type="Pfam" id="PF23344">
    <property type="entry name" value="ZP-N"/>
    <property type="match status" value="1"/>
</dbReference>
<proteinExistence type="inferred from homology"/>
<sequence length="382" mass="42279">MKTLCFLVHLLVGLCFRSYSAFPPQDYTQHASIQSPQITGTSQHTRQEKAPAEEQEQENTVRVTCHPDSLEIIIKADMFEVGAPVNGDDLRLGVEHNDYCRATTSSRDEYRILVGLMDCGTKQRMTEDTLVYTNLLVYLPVASPDGVVRMDEAVIPIECFFNFSCFDFLAVSLHLSLSQICADDWLYRRSSNVFYLGEPIGIEASVRVGHHTGLRVFVSSCVATLYPDVASEPRYVFVENGCLVDSELPGSRSHFLSRTQDDKLHLTIDAFKFHNEDRGELYITCHLNAVLANDAEAPNKACSFVNGRWRSADGNDHVCGYCQSLDNPSSPGKIGPRGFAKPGEPELFQSGLGTNKGWVPNRNVYNGGGGGGKAMSDFTHSF</sequence>
<keyword evidence="11" id="KW-0472">Membrane</keyword>
<accession>A0A8C2WXH7</accession>
<dbReference type="GeneTree" id="ENSGT01030000234567"/>
<dbReference type="GO" id="GO:0035804">
    <property type="term" value="F:structural constituent of egg coat"/>
    <property type="evidence" value="ECO:0007669"/>
    <property type="project" value="UniProtKB-UniRule"/>
</dbReference>
<evidence type="ECO:0000256" key="4">
    <source>
        <dbReference type="ARBA" id="ARBA00022475"/>
    </source>
</evidence>
<keyword evidence="5 14" id="KW-0964">Secreted</keyword>
<keyword evidence="4 14" id="KW-1003">Cell membrane</keyword>
<protein>
    <recommendedName>
        <fullName evidence="3 14">Zona pellucida sperm-binding protein 3</fullName>
    </recommendedName>
</protein>
<feature type="region of interest" description="Disordered" evidence="15">
    <location>
        <begin position="31"/>
        <end position="60"/>
    </location>
</feature>
<evidence type="ECO:0000256" key="6">
    <source>
        <dbReference type="ARBA" id="ARBA00022530"/>
    </source>
</evidence>
<keyword evidence="13" id="KW-0325">Glycoprotein</keyword>
<dbReference type="InterPro" id="IPR055356">
    <property type="entry name" value="ZP-N"/>
</dbReference>
<evidence type="ECO:0000256" key="7">
    <source>
        <dbReference type="ARBA" id="ARBA00022685"/>
    </source>
</evidence>
<keyword evidence="9 14" id="KW-0732">Signal</keyword>
<evidence type="ECO:0000313" key="17">
    <source>
        <dbReference type="Ensembl" id="ENSCLMP00005010492.1"/>
    </source>
</evidence>
<evidence type="ECO:0000256" key="12">
    <source>
        <dbReference type="ARBA" id="ARBA00023157"/>
    </source>
</evidence>
<dbReference type="GO" id="GO:0032190">
    <property type="term" value="F:acrosin binding"/>
    <property type="evidence" value="ECO:0007669"/>
    <property type="project" value="TreeGrafter"/>
</dbReference>
<comment type="domain">
    <text evidence="14">The ZP domain is involved in the polymerization of the ZP proteins to form the zona pellucida.</text>
</comment>
<evidence type="ECO:0000259" key="16">
    <source>
        <dbReference type="PROSITE" id="PS51034"/>
    </source>
</evidence>
<dbReference type="SMART" id="SM00241">
    <property type="entry name" value="ZP"/>
    <property type="match status" value="1"/>
</dbReference>
<evidence type="ECO:0000313" key="18">
    <source>
        <dbReference type="Proteomes" id="UP000694565"/>
    </source>
</evidence>
<dbReference type="PANTHER" id="PTHR11576">
    <property type="entry name" value="ZONA PELLUCIDA SPERM-BINDING PROTEIN 3"/>
    <property type="match status" value="1"/>
</dbReference>
<keyword evidence="6 14" id="KW-0272">Extracellular matrix</keyword>
<evidence type="ECO:0000256" key="9">
    <source>
        <dbReference type="ARBA" id="ARBA00022729"/>
    </source>
</evidence>
<dbReference type="Ensembl" id="ENSCLMT00005011342.1">
    <property type="protein sequence ID" value="ENSCLMP00005010492.1"/>
    <property type="gene ID" value="ENSCLMG00005005257.1"/>
</dbReference>
<dbReference type="GO" id="GO:0005886">
    <property type="term" value="C:plasma membrane"/>
    <property type="evidence" value="ECO:0007669"/>
    <property type="project" value="UniProtKB-SubCell"/>
</dbReference>
<dbReference type="PANTHER" id="PTHR11576:SF2">
    <property type="entry name" value="ZONA PELLUCIDA SPERM-BINDING PROTEIN 3"/>
    <property type="match status" value="1"/>
</dbReference>
<evidence type="ECO:0000256" key="1">
    <source>
        <dbReference type="ARBA" id="ARBA00004498"/>
    </source>
</evidence>
<evidence type="ECO:0000256" key="14">
    <source>
        <dbReference type="RuleBase" id="RU367066"/>
    </source>
</evidence>
<comment type="function">
    <text evidence="14">Component of the zona pellucida, an extracellular matrix surrounding oocytes which mediates sperm binding, induction of the acrosome reaction and prevents post-fertilization polyspermy. The zona pellucida is composed of 3 to 4 glycoproteins, ZP1, ZP2, ZP3, and ZP4. ZP3 is essential for sperm binding and zona matrix formation.</text>
</comment>
<keyword evidence="12 14" id="KW-1015">Disulfide bond</keyword>
<evidence type="ECO:0000256" key="5">
    <source>
        <dbReference type="ARBA" id="ARBA00022525"/>
    </source>
</evidence>
<keyword evidence="18" id="KW-1185">Reference proteome</keyword>
<comment type="similarity">
    <text evidence="2 14">Belongs to the ZP domain family. ZPC subfamily.</text>
</comment>
<feature type="chain" id="PRO_5034987296" description="Zona pellucida sperm-binding protein 3" evidence="14">
    <location>
        <begin position="22"/>
        <end position="382"/>
    </location>
</feature>
<dbReference type="FunFam" id="2.60.40.3210:FF:000001">
    <property type="entry name" value="Zona pellucida sperm-binding protein 3"/>
    <property type="match status" value="1"/>
</dbReference>
<evidence type="ECO:0000256" key="3">
    <source>
        <dbReference type="ARBA" id="ARBA00017980"/>
    </source>
</evidence>
<reference evidence="17" key="2">
    <citation type="submission" date="2025-09" db="UniProtKB">
        <authorList>
            <consortium name="Ensembl"/>
        </authorList>
    </citation>
    <scope>IDENTIFICATION</scope>
</reference>
<dbReference type="Proteomes" id="UP000694565">
    <property type="component" value="Unplaced"/>
</dbReference>
<dbReference type="Pfam" id="PF00100">
    <property type="entry name" value="Zona_pellucida"/>
    <property type="match status" value="1"/>
</dbReference>
<dbReference type="Gene3D" id="2.60.40.3210">
    <property type="entry name" value="Zona pellucida, ZP-N domain"/>
    <property type="match status" value="1"/>
</dbReference>
<dbReference type="GO" id="GO:0035803">
    <property type="term" value="P:egg coat formation"/>
    <property type="evidence" value="ECO:0007669"/>
    <property type="project" value="UniProtKB-UniRule"/>
</dbReference>
<feature type="signal peptide" evidence="14">
    <location>
        <begin position="1"/>
        <end position="21"/>
    </location>
</feature>
<dbReference type="InterPro" id="IPR042235">
    <property type="entry name" value="ZP-C_dom"/>
</dbReference>
<dbReference type="FunFam" id="2.60.40.4100:FF:000002">
    <property type="entry name" value="Zona pellucida sperm-binding protein 3"/>
    <property type="match status" value="1"/>
</dbReference>
<dbReference type="Gene3D" id="2.60.40.4100">
    <property type="entry name" value="Zona pellucida, ZP-C domain"/>
    <property type="match status" value="1"/>
</dbReference>
<evidence type="ECO:0000256" key="10">
    <source>
        <dbReference type="ARBA" id="ARBA00022989"/>
    </source>
</evidence>
<evidence type="ECO:0000256" key="15">
    <source>
        <dbReference type="SAM" id="MobiDB-lite"/>
    </source>
</evidence>
<dbReference type="GO" id="GO:2000344">
    <property type="term" value="P:positive regulation of acrosome reaction"/>
    <property type="evidence" value="ECO:0007669"/>
    <property type="project" value="UniProtKB-UniRule"/>
</dbReference>
<reference evidence="17" key="1">
    <citation type="submission" date="2025-08" db="UniProtKB">
        <authorList>
            <consortium name="Ensembl"/>
        </authorList>
    </citation>
    <scope>IDENTIFICATION</scope>
</reference>
<evidence type="ECO:0000256" key="2">
    <source>
        <dbReference type="ARBA" id="ARBA00006735"/>
    </source>
</evidence>
<feature type="compositionally biased region" description="Polar residues" evidence="15">
    <location>
        <begin position="31"/>
        <end position="44"/>
    </location>
</feature>
<evidence type="ECO:0000256" key="13">
    <source>
        <dbReference type="ARBA" id="ARBA00023180"/>
    </source>
</evidence>
<comment type="subcellular location">
    <subcellularLocation>
        <location evidence="1">Secreted</location>
        <location evidence="1">Extracellular space</location>
        <location evidence="1">Extracellular matrix</location>
    </subcellularLocation>
    <subcellularLocation>
        <location evidence="14">Zona pellucida</location>
    </subcellularLocation>
    <subcellularLocation>
        <location evidence="14">Cell membrane</location>
        <topology evidence="14">Single-pass type I membrane protein</topology>
    </subcellularLocation>
</comment>
<evidence type="ECO:0000256" key="8">
    <source>
        <dbReference type="ARBA" id="ARBA00022692"/>
    </source>
</evidence>